<dbReference type="Gramene" id="OMO99380">
    <property type="protein sequence ID" value="OMO99380"/>
    <property type="gene ID" value="CCACVL1_03828"/>
</dbReference>
<name>A0A1R3JX41_COCAP</name>
<proteinExistence type="predicted"/>
<organism evidence="1 2">
    <name type="scientific">Corchorus capsularis</name>
    <name type="common">Jute</name>
    <dbReference type="NCBI Taxonomy" id="210143"/>
    <lineage>
        <taxon>Eukaryota</taxon>
        <taxon>Viridiplantae</taxon>
        <taxon>Streptophyta</taxon>
        <taxon>Embryophyta</taxon>
        <taxon>Tracheophyta</taxon>
        <taxon>Spermatophyta</taxon>
        <taxon>Magnoliopsida</taxon>
        <taxon>eudicotyledons</taxon>
        <taxon>Gunneridae</taxon>
        <taxon>Pentapetalae</taxon>
        <taxon>rosids</taxon>
        <taxon>malvids</taxon>
        <taxon>Malvales</taxon>
        <taxon>Malvaceae</taxon>
        <taxon>Grewioideae</taxon>
        <taxon>Apeibeae</taxon>
        <taxon>Corchorus</taxon>
    </lineage>
</organism>
<dbReference type="Proteomes" id="UP000188268">
    <property type="component" value="Unassembled WGS sequence"/>
</dbReference>
<gene>
    <name evidence="1" type="ORF">CCACVL1_03828</name>
</gene>
<keyword evidence="2" id="KW-1185">Reference proteome</keyword>
<reference evidence="1 2" key="1">
    <citation type="submission" date="2013-09" db="EMBL/GenBank/DDBJ databases">
        <title>Corchorus capsularis genome sequencing.</title>
        <authorList>
            <person name="Alam M."/>
            <person name="Haque M.S."/>
            <person name="Islam M.S."/>
            <person name="Emdad E.M."/>
            <person name="Islam M.M."/>
            <person name="Ahmed B."/>
            <person name="Halim A."/>
            <person name="Hossen Q.M.M."/>
            <person name="Hossain M.Z."/>
            <person name="Ahmed R."/>
            <person name="Khan M.M."/>
            <person name="Islam R."/>
            <person name="Rashid M.M."/>
            <person name="Khan S.A."/>
            <person name="Rahman M.S."/>
            <person name="Alam M."/>
        </authorList>
    </citation>
    <scope>NUCLEOTIDE SEQUENCE [LARGE SCALE GENOMIC DNA]</scope>
    <source>
        <strain evidence="2">cv. CVL-1</strain>
        <tissue evidence="1">Whole seedling</tissue>
    </source>
</reference>
<sequence>MGAVESSLEELLEGKKRVGNPLVPVGGFNKKNAEI</sequence>
<comment type="caution">
    <text evidence="1">The sequence shown here is derived from an EMBL/GenBank/DDBJ whole genome shotgun (WGS) entry which is preliminary data.</text>
</comment>
<evidence type="ECO:0000313" key="2">
    <source>
        <dbReference type="Proteomes" id="UP000188268"/>
    </source>
</evidence>
<evidence type="ECO:0000313" key="1">
    <source>
        <dbReference type="EMBL" id="OMO99380.1"/>
    </source>
</evidence>
<dbReference type="EMBL" id="AWWV01006884">
    <property type="protein sequence ID" value="OMO99380.1"/>
    <property type="molecule type" value="Genomic_DNA"/>
</dbReference>
<accession>A0A1R3JX41</accession>
<dbReference type="AlphaFoldDB" id="A0A1R3JX41"/>
<protein>
    <submittedName>
        <fullName evidence="1">Uncharacterized protein</fullName>
    </submittedName>
</protein>